<feature type="binding site" evidence="9">
    <location>
        <position position="213"/>
    </location>
    <ligand>
        <name>1-deoxy-D-xylulose 5-phosphate</name>
        <dbReference type="ChEBI" id="CHEBI:57792"/>
    </ligand>
</feature>
<dbReference type="NCBIfam" id="TIGR00243">
    <property type="entry name" value="Dxr"/>
    <property type="match status" value="1"/>
</dbReference>
<feature type="binding site" evidence="9">
    <location>
        <position position="194"/>
    </location>
    <ligand>
        <name>1-deoxy-D-xylulose 5-phosphate</name>
        <dbReference type="ChEBI" id="CHEBI:57792"/>
    </ligand>
</feature>
<dbReference type="SUPFAM" id="SSF51735">
    <property type="entry name" value="NAD(P)-binding Rossmann-fold domains"/>
    <property type="match status" value="1"/>
</dbReference>
<dbReference type="HAMAP" id="MF_00183">
    <property type="entry name" value="DXP_reductoisom"/>
    <property type="match status" value="1"/>
</dbReference>
<feature type="binding site" evidence="9">
    <location>
        <position position="171"/>
    </location>
    <ligand>
        <name>1-deoxy-D-xylulose 5-phosphate</name>
        <dbReference type="ChEBI" id="CHEBI:57792"/>
    </ligand>
</feature>
<organism evidence="13 14">
    <name type="scientific">Candidatus Borkfalkia excrementigallinarum</name>
    <dbReference type="NCBI Taxonomy" id="2838506"/>
    <lineage>
        <taxon>Bacteria</taxon>
        <taxon>Bacillati</taxon>
        <taxon>Bacillota</taxon>
        <taxon>Clostridia</taxon>
        <taxon>Christensenellales</taxon>
        <taxon>Christensenellaceae</taxon>
        <taxon>Candidatus Borkfalkia</taxon>
    </lineage>
</organism>
<dbReference type="InterPro" id="IPR026877">
    <property type="entry name" value="DXPR_C"/>
</dbReference>
<feature type="binding site" evidence="9">
    <location>
        <position position="146"/>
    </location>
    <ligand>
        <name>1-deoxy-D-xylulose 5-phosphate</name>
        <dbReference type="ChEBI" id="CHEBI:57792"/>
    </ligand>
</feature>
<feature type="binding site" evidence="9">
    <location>
        <position position="12"/>
    </location>
    <ligand>
        <name>NADPH</name>
        <dbReference type="ChEBI" id="CHEBI:57783"/>
    </ligand>
</feature>
<feature type="binding site" evidence="9">
    <location>
        <position position="216"/>
    </location>
    <ligand>
        <name>1-deoxy-D-xylulose 5-phosphate</name>
        <dbReference type="ChEBI" id="CHEBI:57792"/>
    </ligand>
</feature>
<dbReference type="InterPro" id="IPR036291">
    <property type="entry name" value="NAD(P)-bd_dom_sf"/>
</dbReference>
<dbReference type="Gene3D" id="3.40.50.720">
    <property type="entry name" value="NAD(P)-binding Rossmann-like Domain"/>
    <property type="match status" value="1"/>
</dbReference>
<feature type="domain" description="1-deoxy-D-xylulose 5-phosphate reductoisomerase N-terminal" evidence="10">
    <location>
        <begin position="4"/>
        <end position="127"/>
    </location>
</feature>
<keyword evidence="7 9" id="KW-0414">Isoprene biosynthesis</keyword>
<dbReference type="GO" id="GO:0030145">
    <property type="term" value="F:manganese ion binding"/>
    <property type="evidence" value="ECO:0007669"/>
    <property type="project" value="TreeGrafter"/>
</dbReference>
<accession>A0A9D1ZV27</accession>
<feature type="domain" description="1-deoxy-D-xylulose 5-phosphate reductoisomerase C-terminal" evidence="11">
    <location>
        <begin position="141"/>
        <end position="224"/>
    </location>
</feature>
<dbReference type="InterPro" id="IPR013644">
    <property type="entry name" value="DXP_reductoisomerase_C"/>
</dbReference>
<comment type="function">
    <text evidence="9">Catalyzes the NADPH-dependent rearrangement and reduction of 1-deoxy-D-xylulose-5-phosphate (DXP) to 2-C-methyl-D-erythritol 4-phosphate (MEP).</text>
</comment>
<reference evidence="13" key="1">
    <citation type="journal article" date="2021" name="PeerJ">
        <title>Extensive microbial diversity within the chicken gut microbiome revealed by metagenomics and culture.</title>
        <authorList>
            <person name="Gilroy R."/>
            <person name="Ravi A."/>
            <person name="Getino M."/>
            <person name="Pursley I."/>
            <person name="Horton D.L."/>
            <person name="Alikhan N.F."/>
            <person name="Baker D."/>
            <person name="Gharbi K."/>
            <person name="Hall N."/>
            <person name="Watson M."/>
            <person name="Adriaenssens E.M."/>
            <person name="Foster-Nyarko E."/>
            <person name="Jarju S."/>
            <person name="Secka A."/>
            <person name="Antonio M."/>
            <person name="Oren A."/>
            <person name="Chaudhuri R.R."/>
            <person name="La Ragione R."/>
            <person name="Hildebrand F."/>
            <person name="Pallen M.J."/>
        </authorList>
    </citation>
    <scope>NUCLEOTIDE SEQUENCE</scope>
    <source>
        <strain evidence="13">1345</strain>
    </source>
</reference>
<feature type="binding site" evidence="9">
    <location>
        <position position="200"/>
    </location>
    <ligand>
        <name>NADPH</name>
        <dbReference type="ChEBI" id="CHEBI:57783"/>
    </ligand>
</feature>
<name>A0A9D1ZV27_9FIRM</name>
<comment type="catalytic activity">
    <reaction evidence="8">
        <text>2-C-methyl-D-erythritol 4-phosphate + NADP(+) = 1-deoxy-D-xylulose 5-phosphate + NADPH + H(+)</text>
        <dbReference type="Rhea" id="RHEA:13717"/>
        <dbReference type="ChEBI" id="CHEBI:15378"/>
        <dbReference type="ChEBI" id="CHEBI:57783"/>
        <dbReference type="ChEBI" id="CHEBI:57792"/>
        <dbReference type="ChEBI" id="CHEBI:58262"/>
        <dbReference type="ChEBI" id="CHEBI:58349"/>
        <dbReference type="EC" id="1.1.1.267"/>
    </reaction>
    <physiologicalReaction direction="right-to-left" evidence="8">
        <dbReference type="Rhea" id="RHEA:13719"/>
    </physiologicalReaction>
</comment>
<dbReference type="SUPFAM" id="SSF55347">
    <property type="entry name" value="Glyceraldehyde-3-phosphate dehydrogenase-like, C-terminal domain"/>
    <property type="match status" value="1"/>
</dbReference>
<dbReference type="Pfam" id="PF08436">
    <property type="entry name" value="DXP_redisom_C"/>
    <property type="match status" value="1"/>
</dbReference>
<feature type="binding site" evidence="9">
    <location>
        <position position="11"/>
    </location>
    <ligand>
        <name>NADPH</name>
        <dbReference type="ChEBI" id="CHEBI:57783"/>
    </ligand>
</feature>
<keyword evidence="4 9" id="KW-0521">NADP</keyword>
<dbReference type="EMBL" id="DXCQ01000039">
    <property type="protein sequence ID" value="HIY96996.1"/>
    <property type="molecule type" value="Genomic_DNA"/>
</dbReference>
<keyword evidence="9" id="KW-0460">Magnesium</keyword>
<feature type="binding site" evidence="9">
    <location>
        <position position="147"/>
    </location>
    <ligand>
        <name>Mn(2+)</name>
        <dbReference type="ChEBI" id="CHEBI:29035"/>
    </ligand>
</feature>
<feature type="binding site" evidence="9">
    <location>
        <position position="120"/>
    </location>
    <ligand>
        <name>1-deoxy-D-xylulose 5-phosphate</name>
        <dbReference type="ChEBI" id="CHEBI:57792"/>
    </ligand>
</feature>
<dbReference type="GO" id="GO:0070402">
    <property type="term" value="F:NADPH binding"/>
    <property type="evidence" value="ECO:0007669"/>
    <property type="project" value="InterPro"/>
</dbReference>
<sequence length="383" mass="40881">MKKIALIGSTGSIGRQVINVALRYPERFRIVAMAANSSPLFFEQIARVRPAFAALRQKTGSPDLAHACAQTRFASGEAAFEEACAYADADIVFDAVTGFAGLKTALLAIGAGKTLALANKESLVVGGDIVMRRAAERGAEIVPVDSEHSAIWQCLGFDRAAKFRRILLTASGGALRDVPLNELKNVTAKQALAHPNWDMGAKITVDCATMLNKGFEVLEAMHLYAAPLAKIKVLLHRESIVHSMVEFDDGAVLAQMGVPSMELPIQLALTYPARLSCGLPSVDFVKCGALHFAEVSEERYPCFFLALECAKRGGSYPCVLNAAGEAAVSAFLNGQIKYTQIADIIEGTLSAHAPRAAGSYAELEEVDRAARACARLRISEIGG</sequence>
<gene>
    <name evidence="9 13" type="primary">dxr</name>
    <name evidence="13" type="ORF">H9729_04845</name>
</gene>
<dbReference type="Proteomes" id="UP000886750">
    <property type="component" value="Unassembled WGS sequence"/>
</dbReference>
<feature type="binding site" evidence="9">
    <location>
        <position position="10"/>
    </location>
    <ligand>
        <name>NADPH</name>
        <dbReference type="ChEBI" id="CHEBI:57783"/>
    </ligand>
</feature>
<evidence type="ECO:0000256" key="1">
    <source>
        <dbReference type="ARBA" id="ARBA00005094"/>
    </source>
</evidence>
<dbReference type="FunFam" id="3.40.50.720:FF:000045">
    <property type="entry name" value="1-deoxy-D-xylulose 5-phosphate reductoisomerase"/>
    <property type="match status" value="1"/>
</dbReference>
<dbReference type="PANTHER" id="PTHR30525">
    <property type="entry name" value="1-DEOXY-D-XYLULOSE 5-PHOSPHATE REDUCTOISOMERASE"/>
    <property type="match status" value="1"/>
</dbReference>
<reference evidence="13" key="2">
    <citation type="submission" date="2021-04" db="EMBL/GenBank/DDBJ databases">
        <authorList>
            <person name="Gilroy R."/>
        </authorList>
    </citation>
    <scope>NUCLEOTIDE SEQUENCE</scope>
    <source>
        <strain evidence="13">1345</strain>
    </source>
</reference>
<feature type="binding site" evidence="9">
    <location>
        <position position="35"/>
    </location>
    <ligand>
        <name>NADPH</name>
        <dbReference type="ChEBI" id="CHEBI:57783"/>
    </ligand>
</feature>
<comment type="similarity">
    <text evidence="2 9">Belongs to the DXR family.</text>
</comment>
<comment type="caution">
    <text evidence="13">The sequence shown here is derived from an EMBL/GenBank/DDBJ whole genome shotgun (WGS) entry which is preliminary data.</text>
</comment>
<feature type="binding site" evidence="9">
    <location>
        <position position="216"/>
    </location>
    <ligand>
        <name>Mn(2+)</name>
        <dbReference type="ChEBI" id="CHEBI:29035"/>
    </ligand>
</feature>
<evidence type="ECO:0000256" key="5">
    <source>
        <dbReference type="ARBA" id="ARBA00023002"/>
    </source>
</evidence>
<evidence type="ECO:0000313" key="13">
    <source>
        <dbReference type="EMBL" id="HIY96996.1"/>
    </source>
</evidence>
<dbReference type="InterPro" id="IPR036169">
    <property type="entry name" value="DXPR_C_sf"/>
</dbReference>
<proteinExistence type="inferred from homology"/>
<dbReference type="AlphaFoldDB" id="A0A9D1ZV27"/>
<feature type="binding site" evidence="9">
    <location>
        <position position="119"/>
    </location>
    <ligand>
        <name>NADPH</name>
        <dbReference type="ChEBI" id="CHEBI:57783"/>
    </ligand>
</feature>
<evidence type="ECO:0000256" key="3">
    <source>
        <dbReference type="ARBA" id="ARBA00022723"/>
    </source>
</evidence>
<dbReference type="Gene3D" id="1.10.1740.10">
    <property type="match status" value="1"/>
</dbReference>
<evidence type="ECO:0000256" key="6">
    <source>
        <dbReference type="ARBA" id="ARBA00023211"/>
    </source>
</evidence>
<evidence type="ECO:0000259" key="12">
    <source>
        <dbReference type="Pfam" id="PF13288"/>
    </source>
</evidence>
<dbReference type="PANTHER" id="PTHR30525:SF0">
    <property type="entry name" value="1-DEOXY-D-XYLULOSE 5-PHOSPHATE REDUCTOISOMERASE, CHLOROPLASTIC"/>
    <property type="match status" value="1"/>
</dbReference>
<evidence type="ECO:0000259" key="10">
    <source>
        <dbReference type="Pfam" id="PF02670"/>
    </source>
</evidence>
<dbReference type="GO" id="GO:0030604">
    <property type="term" value="F:1-deoxy-D-xylulose-5-phosphate reductoisomerase activity"/>
    <property type="evidence" value="ECO:0007669"/>
    <property type="project" value="UniProtKB-UniRule"/>
</dbReference>
<dbReference type="GO" id="GO:0051484">
    <property type="term" value="P:isopentenyl diphosphate biosynthetic process, methylerythritol 4-phosphate pathway involved in terpenoid biosynthetic process"/>
    <property type="evidence" value="ECO:0007669"/>
    <property type="project" value="TreeGrafter"/>
</dbReference>
<dbReference type="SUPFAM" id="SSF69055">
    <property type="entry name" value="1-deoxy-D-xylulose-5-phosphate reductoisomerase, C-terminal domain"/>
    <property type="match status" value="1"/>
</dbReference>
<evidence type="ECO:0000313" key="14">
    <source>
        <dbReference type="Proteomes" id="UP000886750"/>
    </source>
</evidence>
<feature type="binding site" evidence="9">
    <location>
        <position position="121"/>
    </location>
    <ligand>
        <name>NADPH</name>
        <dbReference type="ChEBI" id="CHEBI:57783"/>
    </ligand>
</feature>
<dbReference type="PIRSF" id="PIRSF006205">
    <property type="entry name" value="Dxp_reductismrs"/>
    <property type="match status" value="1"/>
</dbReference>
<feature type="binding site" evidence="9">
    <location>
        <position position="147"/>
    </location>
    <ligand>
        <name>1-deoxy-D-xylulose 5-phosphate</name>
        <dbReference type="ChEBI" id="CHEBI:57792"/>
    </ligand>
</feature>
<feature type="binding site" evidence="9">
    <location>
        <position position="13"/>
    </location>
    <ligand>
        <name>NADPH</name>
        <dbReference type="ChEBI" id="CHEBI:57783"/>
    </ligand>
</feature>
<evidence type="ECO:0000256" key="4">
    <source>
        <dbReference type="ARBA" id="ARBA00022857"/>
    </source>
</evidence>
<comment type="caution">
    <text evidence="9">Lacks conserved residue(s) required for the propagation of feature annotation.</text>
</comment>
<keyword evidence="3 9" id="KW-0479">Metal-binding</keyword>
<dbReference type="InterPro" id="IPR013512">
    <property type="entry name" value="DXP_reductoisomerase_N"/>
</dbReference>
<dbReference type="Pfam" id="PF02670">
    <property type="entry name" value="DXP_reductoisom"/>
    <property type="match status" value="1"/>
</dbReference>
<dbReference type="InterPro" id="IPR003821">
    <property type="entry name" value="DXP_reductoisomerase"/>
</dbReference>
<comment type="cofactor">
    <cofactor evidence="9">
        <name>Mg(2+)</name>
        <dbReference type="ChEBI" id="CHEBI:18420"/>
    </cofactor>
    <cofactor evidence="9">
        <name>Mn(2+)</name>
        <dbReference type="ChEBI" id="CHEBI:29035"/>
    </cofactor>
</comment>
<comment type="pathway">
    <text evidence="1 9">Isoprenoid biosynthesis; isopentenyl diphosphate biosynthesis via DXP pathway; isopentenyl diphosphate from 1-deoxy-D-xylulose 5-phosphate: step 1/6.</text>
</comment>
<keyword evidence="5 9" id="KW-0560">Oxidoreductase</keyword>
<evidence type="ECO:0000256" key="2">
    <source>
        <dbReference type="ARBA" id="ARBA00006825"/>
    </source>
</evidence>
<feature type="binding site" evidence="9">
    <location>
        <position position="212"/>
    </location>
    <ligand>
        <name>1-deoxy-D-xylulose 5-phosphate</name>
        <dbReference type="ChEBI" id="CHEBI:57792"/>
    </ligand>
</feature>
<evidence type="ECO:0000259" key="11">
    <source>
        <dbReference type="Pfam" id="PF08436"/>
    </source>
</evidence>
<keyword evidence="6 9" id="KW-0464">Manganese</keyword>
<feature type="domain" description="DXP reductoisomerase C-terminal" evidence="12">
    <location>
        <begin position="256"/>
        <end position="372"/>
    </location>
</feature>
<dbReference type="EC" id="1.1.1.267" evidence="9"/>
<evidence type="ECO:0000256" key="7">
    <source>
        <dbReference type="ARBA" id="ARBA00023229"/>
    </source>
</evidence>
<dbReference type="Pfam" id="PF13288">
    <property type="entry name" value="DXPR_C"/>
    <property type="match status" value="1"/>
</dbReference>
<evidence type="ECO:0000256" key="9">
    <source>
        <dbReference type="HAMAP-Rule" id="MF_00183"/>
    </source>
</evidence>
<feature type="binding site" evidence="9">
    <location>
        <position position="145"/>
    </location>
    <ligand>
        <name>Mn(2+)</name>
        <dbReference type="ChEBI" id="CHEBI:29035"/>
    </ligand>
</feature>
<protein>
    <recommendedName>
        <fullName evidence="9">1-deoxy-D-xylulose 5-phosphate reductoisomerase</fullName>
        <shortName evidence="9">DXP reductoisomerase</shortName>
        <ecNumber evidence="9">1.1.1.267</ecNumber>
    </recommendedName>
    <alternativeName>
        <fullName evidence="9">1-deoxyxylulose-5-phosphate reductoisomerase</fullName>
    </alternativeName>
    <alternativeName>
        <fullName evidence="9">2-C-methyl-D-erythritol 4-phosphate synthase</fullName>
    </alternativeName>
</protein>
<evidence type="ECO:0000256" key="8">
    <source>
        <dbReference type="ARBA" id="ARBA00048543"/>
    </source>
</evidence>